<dbReference type="GO" id="GO:0005886">
    <property type="term" value="C:plasma membrane"/>
    <property type="evidence" value="ECO:0007669"/>
    <property type="project" value="UniProtKB-SubCell"/>
</dbReference>
<evidence type="ECO:0000256" key="2">
    <source>
        <dbReference type="ARBA" id="ARBA00022475"/>
    </source>
</evidence>
<feature type="transmembrane region" description="Helical" evidence="6">
    <location>
        <begin position="102"/>
        <end position="125"/>
    </location>
</feature>
<dbReference type="AlphaFoldDB" id="C5LHU4"/>
<dbReference type="Pfam" id="PF09335">
    <property type="entry name" value="VTT_dom"/>
    <property type="match status" value="1"/>
</dbReference>
<keyword evidence="9" id="KW-1185">Reference proteome</keyword>
<dbReference type="EMBL" id="GG682149">
    <property type="protein sequence ID" value="EER03698.1"/>
    <property type="molecule type" value="Genomic_DNA"/>
</dbReference>
<evidence type="ECO:0000313" key="8">
    <source>
        <dbReference type="EMBL" id="EER03698.1"/>
    </source>
</evidence>
<evidence type="ECO:0000313" key="9">
    <source>
        <dbReference type="Proteomes" id="UP000007800"/>
    </source>
</evidence>
<proteinExistence type="predicted"/>
<sequence length="316" mass="34708">MISLPLFSRESFKTLWKPLVPLLVIASLLVFLLVELKHKHAWSGLLPSFREVIEYLQSLSSQDTSCIKEYSLIGVIVFLSTVCGIPISAVEVTGGILLKWRALLVAFPAKTMGCAVSFLMGRYFWFDFVRSALDKSDYYHALQILTEKSELKFLFLSRFMYVPIWVKNYGASVTAVSFQGFLIASTTVGFLFSVLFVYVGVTTSSILGAMSTGSESTNPVTLALMIVGIICLTVGMTWLCIEVRRKIRQLHELEVDESATRLLASSLDEDYAPPRAAATAAIIDGIVPSVACPQCFISCSSRSAATTAATMTTCRL</sequence>
<organism evidence="9">
    <name type="scientific">Perkinsus marinus (strain ATCC 50983 / TXsc)</name>
    <dbReference type="NCBI Taxonomy" id="423536"/>
    <lineage>
        <taxon>Eukaryota</taxon>
        <taxon>Sar</taxon>
        <taxon>Alveolata</taxon>
        <taxon>Perkinsozoa</taxon>
        <taxon>Perkinsea</taxon>
        <taxon>Perkinsida</taxon>
        <taxon>Perkinsidae</taxon>
        <taxon>Perkinsus</taxon>
    </lineage>
</organism>
<evidence type="ECO:0000259" key="7">
    <source>
        <dbReference type="Pfam" id="PF09335"/>
    </source>
</evidence>
<dbReference type="PANTHER" id="PTHR12677">
    <property type="entry name" value="GOLGI APPARATUS MEMBRANE PROTEIN TVP38-RELATED"/>
    <property type="match status" value="1"/>
</dbReference>
<protein>
    <recommendedName>
        <fullName evidence="7">VTT domain-containing protein</fullName>
    </recommendedName>
</protein>
<keyword evidence="2" id="KW-1003">Cell membrane</keyword>
<feature type="transmembrane region" description="Helical" evidence="6">
    <location>
        <begin position="15"/>
        <end position="34"/>
    </location>
</feature>
<dbReference type="OMA" id="AQINPIK"/>
<name>C5LHU4_PERM5</name>
<dbReference type="GeneID" id="9048192"/>
<evidence type="ECO:0000256" key="4">
    <source>
        <dbReference type="ARBA" id="ARBA00022989"/>
    </source>
</evidence>
<dbReference type="InParanoid" id="C5LHU4"/>
<dbReference type="OrthoDB" id="166803at2759"/>
<gene>
    <name evidence="8" type="ORF">Pmar_PMAR022995</name>
</gene>
<dbReference type="PANTHER" id="PTHR12677:SF59">
    <property type="entry name" value="GOLGI APPARATUS MEMBRANE PROTEIN TVP38-RELATED"/>
    <property type="match status" value="1"/>
</dbReference>
<feature type="transmembrane region" description="Helical" evidence="6">
    <location>
        <begin position="181"/>
        <end position="201"/>
    </location>
</feature>
<feature type="transmembrane region" description="Helical" evidence="6">
    <location>
        <begin position="70"/>
        <end position="90"/>
    </location>
</feature>
<keyword evidence="3 6" id="KW-0812">Transmembrane</keyword>
<evidence type="ECO:0000256" key="3">
    <source>
        <dbReference type="ARBA" id="ARBA00022692"/>
    </source>
</evidence>
<keyword evidence="5 6" id="KW-0472">Membrane</keyword>
<comment type="subcellular location">
    <subcellularLocation>
        <location evidence="1">Cell membrane</location>
        <topology evidence="1">Multi-pass membrane protein</topology>
    </subcellularLocation>
</comment>
<evidence type="ECO:0000256" key="6">
    <source>
        <dbReference type="SAM" id="Phobius"/>
    </source>
</evidence>
<dbReference type="InterPro" id="IPR015414">
    <property type="entry name" value="TMEM64"/>
</dbReference>
<feature type="transmembrane region" description="Helical" evidence="6">
    <location>
        <begin position="221"/>
        <end position="241"/>
    </location>
</feature>
<keyword evidence="4 6" id="KW-1133">Transmembrane helix</keyword>
<evidence type="ECO:0000256" key="1">
    <source>
        <dbReference type="ARBA" id="ARBA00004651"/>
    </source>
</evidence>
<dbReference type="RefSeq" id="XP_002771882.1">
    <property type="nucleotide sequence ID" value="XM_002771836.1"/>
</dbReference>
<accession>C5LHU4</accession>
<dbReference type="Proteomes" id="UP000007800">
    <property type="component" value="Unassembled WGS sequence"/>
</dbReference>
<reference evidence="8 9" key="1">
    <citation type="submission" date="2008-07" db="EMBL/GenBank/DDBJ databases">
        <authorList>
            <person name="El-Sayed N."/>
            <person name="Caler E."/>
            <person name="Inman J."/>
            <person name="Amedeo P."/>
            <person name="Hass B."/>
            <person name="Wortman J."/>
        </authorList>
    </citation>
    <scope>NUCLEOTIDE SEQUENCE [LARGE SCALE GENOMIC DNA]</scope>
    <source>
        <strain evidence="9">ATCC 50983 / TXsc</strain>
    </source>
</reference>
<evidence type="ECO:0000256" key="5">
    <source>
        <dbReference type="ARBA" id="ARBA00023136"/>
    </source>
</evidence>
<feature type="domain" description="VTT" evidence="7">
    <location>
        <begin position="85"/>
        <end position="200"/>
    </location>
</feature>
<dbReference type="InterPro" id="IPR032816">
    <property type="entry name" value="VTT_dom"/>
</dbReference>